<dbReference type="InterPro" id="IPR000873">
    <property type="entry name" value="AMP-dep_synth/lig_dom"/>
</dbReference>
<proteinExistence type="predicted"/>
<evidence type="ECO:0000313" key="2">
    <source>
        <dbReference type="EMBL" id="OQR84859.1"/>
    </source>
</evidence>
<evidence type="ECO:0000313" key="3">
    <source>
        <dbReference type="Proteomes" id="UP000243217"/>
    </source>
</evidence>
<dbReference type="PANTHER" id="PTHR22754:SF32">
    <property type="entry name" value="DISCO-INTERACTING PROTEIN 2"/>
    <property type="match status" value="1"/>
</dbReference>
<accession>A0A1V9YGN0</accession>
<dbReference type="SUPFAM" id="SSF56801">
    <property type="entry name" value="Acetyl-CoA synthetase-like"/>
    <property type="match status" value="1"/>
</dbReference>
<dbReference type="AlphaFoldDB" id="A0A1V9YGN0"/>
<dbReference type="STRING" id="74557.A0A1V9YGN0"/>
<dbReference type="InterPro" id="IPR042099">
    <property type="entry name" value="ANL_N_sf"/>
</dbReference>
<gene>
    <name evidence="2" type="ORF">THRCLA_10798</name>
</gene>
<organism evidence="2 3">
    <name type="scientific">Thraustotheca clavata</name>
    <dbReference type="NCBI Taxonomy" id="74557"/>
    <lineage>
        <taxon>Eukaryota</taxon>
        <taxon>Sar</taxon>
        <taxon>Stramenopiles</taxon>
        <taxon>Oomycota</taxon>
        <taxon>Saprolegniomycetes</taxon>
        <taxon>Saprolegniales</taxon>
        <taxon>Achlyaceae</taxon>
        <taxon>Thraustotheca</taxon>
    </lineage>
</organism>
<dbReference type="PANTHER" id="PTHR22754">
    <property type="entry name" value="DISCO-INTERACTING PROTEIN 2 DIP2 -RELATED"/>
    <property type="match status" value="1"/>
</dbReference>
<feature type="domain" description="AMP-dependent synthetase/ligase" evidence="1">
    <location>
        <begin position="50"/>
        <end position="168"/>
    </location>
</feature>
<reference evidence="2 3" key="1">
    <citation type="journal article" date="2014" name="Genome Biol. Evol.">
        <title>The secreted proteins of Achlya hypogyna and Thraustotheca clavata identify the ancestral oomycete secretome and reveal gene acquisitions by horizontal gene transfer.</title>
        <authorList>
            <person name="Misner I."/>
            <person name="Blouin N."/>
            <person name="Leonard G."/>
            <person name="Richards T.A."/>
            <person name="Lane C.E."/>
        </authorList>
    </citation>
    <scope>NUCLEOTIDE SEQUENCE [LARGE SCALE GENOMIC DNA]</scope>
    <source>
        <strain evidence="2 3">ATCC 34112</strain>
    </source>
</reference>
<name>A0A1V9YGN0_9STRA</name>
<comment type="caution">
    <text evidence="2">The sequence shown here is derived from an EMBL/GenBank/DDBJ whole genome shotgun (WGS) entry which is preliminary data.</text>
</comment>
<dbReference type="OrthoDB" id="64063at2759"/>
<dbReference type="GO" id="GO:0016874">
    <property type="term" value="F:ligase activity"/>
    <property type="evidence" value="ECO:0007669"/>
    <property type="project" value="UniProtKB-KW"/>
</dbReference>
<dbReference type="Gene3D" id="3.40.50.12780">
    <property type="entry name" value="N-terminal domain of ligase-like"/>
    <property type="match status" value="1"/>
</dbReference>
<keyword evidence="2" id="KW-0436">Ligase</keyword>
<protein>
    <submittedName>
        <fullName evidence="2">Fatty-acid-CoA ligase</fullName>
    </submittedName>
</protein>
<keyword evidence="3" id="KW-1185">Reference proteome</keyword>
<dbReference type="EMBL" id="JNBS01003925">
    <property type="protein sequence ID" value="OQR84859.1"/>
    <property type="molecule type" value="Genomic_DNA"/>
</dbReference>
<feature type="non-terminal residue" evidence="2">
    <location>
        <position position="186"/>
    </location>
</feature>
<dbReference type="Proteomes" id="UP000243217">
    <property type="component" value="Unassembled WGS sequence"/>
</dbReference>
<dbReference type="Pfam" id="PF00501">
    <property type="entry name" value="AMP-binding"/>
    <property type="match status" value="1"/>
</dbReference>
<evidence type="ECO:0000259" key="1">
    <source>
        <dbReference type="Pfam" id="PF00501"/>
    </source>
</evidence>
<sequence>MSPYTSALPVPAQVSSIMQKPTIISSTFTYINNSVYSVPRTDQTILDLLRRRAIQTPDRVCYIFLDDSGNEIRQLTYSQVDDEARRVAAMIQQQKKCSFEPGDRVILCYPPGVDFLIAFWGCLYAGAVACAVYPPHPLHLARDLPRFNRMVHEVGATLVLTNKKYRLQSVLGTLKTQLSFKPNAQK</sequence>